<name>A0A0A9BVQ6_ARUDO</name>
<protein>
    <submittedName>
        <fullName evidence="1">Uncharacterized protein</fullName>
    </submittedName>
</protein>
<dbReference type="AlphaFoldDB" id="A0A0A9BVQ6"/>
<reference evidence="1" key="1">
    <citation type="submission" date="2014-09" db="EMBL/GenBank/DDBJ databases">
        <authorList>
            <person name="Magalhaes I.L.F."/>
            <person name="Oliveira U."/>
            <person name="Santos F.R."/>
            <person name="Vidigal T.H.D.A."/>
            <person name="Brescovit A.D."/>
            <person name="Santos A.J."/>
        </authorList>
    </citation>
    <scope>NUCLEOTIDE SEQUENCE</scope>
    <source>
        <tissue evidence="1">Shoot tissue taken approximately 20 cm above the soil surface</tissue>
    </source>
</reference>
<organism evidence="1">
    <name type="scientific">Arundo donax</name>
    <name type="common">Giant reed</name>
    <name type="synonym">Donax arundinaceus</name>
    <dbReference type="NCBI Taxonomy" id="35708"/>
    <lineage>
        <taxon>Eukaryota</taxon>
        <taxon>Viridiplantae</taxon>
        <taxon>Streptophyta</taxon>
        <taxon>Embryophyta</taxon>
        <taxon>Tracheophyta</taxon>
        <taxon>Spermatophyta</taxon>
        <taxon>Magnoliopsida</taxon>
        <taxon>Liliopsida</taxon>
        <taxon>Poales</taxon>
        <taxon>Poaceae</taxon>
        <taxon>PACMAD clade</taxon>
        <taxon>Arundinoideae</taxon>
        <taxon>Arundineae</taxon>
        <taxon>Arundo</taxon>
    </lineage>
</organism>
<sequence length="59" mass="6912">MYPEIIEFHKRWFFSVKRQKRNTAESNSPSFEYMETRALTTETCSARPNLIVIPCTASP</sequence>
<dbReference type="EMBL" id="GBRH01229806">
    <property type="protein sequence ID" value="JAD68089.1"/>
    <property type="molecule type" value="Transcribed_RNA"/>
</dbReference>
<accession>A0A0A9BVQ6</accession>
<evidence type="ECO:0000313" key="1">
    <source>
        <dbReference type="EMBL" id="JAD68089.1"/>
    </source>
</evidence>
<proteinExistence type="predicted"/>
<reference evidence="1" key="2">
    <citation type="journal article" date="2015" name="Data Brief">
        <title>Shoot transcriptome of the giant reed, Arundo donax.</title>
        <authorList>
            <person name="Barrero R.A."/>
            <person name="Guerrero F.D."/>
            <person name="Moolhuijzen P."/>
            <person name="Goolsby J.A."/>
            <person name="Tidwell J."/>
            <person name="Bellgard S.E."/>
            <person name="Bellgard M.I."/>
        </authorList>
    </citation>
    <scope>NUCLEOTIDE SEQUENCE</scope>
    <source>
        <tissue evidence="1">Shoot tissue taken approximately 20 cm above the soil surface</tissue>
    </source>
</reference>